<proteinExistence type="predicted"/>
<dbReference type="EMBL" id="FXAU01000007">
    <property type="protein sequence ID" value="SMG46537.1"/>
    <property type="molecule type" value="Genomic_DNA"/>
</dbReference>
<feature type="non-terminal residue" evidence="1">
    <location>
        <position position="46"/>
    </location>
</feature>
<dbReference type="Proteomes" id="UP000192980">
    <property type="component" value="Unassembled WGS sequence"/>
</dbReference>
<name>A0A1X7KYV4_9SPHI</name>
<keyword evidence="2" id="KW-1185">Reference proteome</keyword>
<sequence>MFSDEPASDGLFLVIPALKRGLNPVGALVVVGFASTAGLSSLTGSA</sequence>
<accession>A0A1X7KYV4</accession>
<dbReference type="AlphaFoldDB" id="A0A1X7KYV4"/>
<evidence type="ECO:0000313" key="2">
    <source>
        <dbReference type="Proteomes" id="UP000192980"/>
    </source>
</evidence>
<gene>
    <name evidence="1" type="ORF">SAMN05660862_3315</name>
</gene>
<organism evidence="1 2">
    <name type="scientific">Sphingobacterium psychroaquaticum</name>
    <dbReference type="NCBI Taxonomy" id="561061"/>
    <lineage>
        <taxon>Bacteria</taxon>
        <taxon>Pseudomonadati</taxon>
        <taxon>Bacteroidota</taxon>
        <taxon>Sphingobacteriia</taxon>
        <taxon>Sphingobacteriales</taxon>
        <taxon>Sphingobacteriaceae</taxon>
        <taxon>Sphingobacterium</taxon>
    </lineage>
</organism>
<evidence type="ECO:0000313" key="1">
    <source>
        <dbReference type="EMBL" id="SMG46537.1"/>
    </source>
</evidence>
<dbReference type="STRING" id="561061.SAMN05660862_3315"/>
<reference evidence="1 2" key="1">
    <citation type="submission" date="2017-04" db="EMBL/GenBank/DDBJ databases">
        <authorList>
            <person name="Afonso C.L."/>
            <person name="Miller P.J."/>
            <person name="Scott M.A."/>
            <person name="Spackman E."/>
            <person name="Goraichik I."/>
            <person name="Dimitrov K.M."/>
            <person name="Suarez D.L."/>
            <person name="Swayne D.E."/>
        </authorList>
    </citation>
    <scope>NUCLEOTIDE SEQUENCE [LARGE SCALE GENOMIC DNA]</scope>
    <source>
        <strain evidence="1 2">DSM 22418</strain>
    </source>
</reference>
<protein>
    <submittedName>
        <fullName evidence="1">Uncharacterized protein</fullName>
    </submittedName>
</protein>